<gene>
    <name evidence="1" type="ORF">B0H16DRAFT_1414500</name>
</gene>
<dbReference type="AlphaFoldDB" id="A0AAD7NJA0"/>
<sequence length="343" mass="37067">MISSRSTHLAADPRAGVKTPGLENTIHRVAGAKGNSKNNATVPPQSNLDAYKSTLVREVARPLVDKTPFPNRVAITSKFNTPLPDKQRLAQLLLEANQTNALYANPTEVPGSAPRRASSARAHVRAPRLSANNNFFETPLFNGNPWDVSEAEIAPPDMVSAQNEALEVEDYDEIEYMPPKVVEAYTPPFDFPLPNYSTAGKTLLGLAHSYRHDDTVCGEIEPAVESGPWSMLVLPDLPTDDPFFEGTGTKPKARSLRTPVSSTVGKHRVARKIRLGNTNPGSATNTTIASGAKAALPIKRPATAAAMYPSKGISRTASSAARVEFTRINFALPELVEDFLFDV</sequence>
<evidence type="ECO:0000313" key="2">
    <source>
        <dbReference type="Proteomes" id="UP001215598"/>
    </source>
</evidence>
<reference evidence="1" key="1">
    <citation type="submission" date="2023-03" db="EMBL/GenBank/DDBJ databases">
        <title>Massive genome expansion in bonnet fungi (Mycena s.s.) driven by repeated elements and novel gene families across ecological guilds.</title>
        <authorList>
            <consortium name="Lawrence Berkeley National Laboratory"/>
            <person name="Harder C.B."/>
            <person name="Miyauchi S."/>
            <person name="Viragh M."/>
            <person name="Kuo A."/>
            <person name="Thoen E."/>
            <person name="Andreopoulos B."/>
            <person name="Lu D."/>
            <person name="Skrede I."/>
            <person name="Drula E."/>
            <person name="Henrissat B."/>
            <person name="Morin E."/>
            <person name="Kohler A."/>
            <person name="Barry K."/>
            <person name="LaButti K."/>
            <person name="Morin E."/>
            <person name="Salamov A."/>
            <person name="Lipzen A."/>
            <person name="Mereny Z."/>
            <person name="Hegedus B."/>
            <person name="Baldrian P."/>
            <person name="Stursova M."/>
            <person name="Weitz H."/>
            <person name="Taylor A."/>
            <person name="Grigoriev I.V."/>
            <person name="Nagy L.G."/>
            <person name="Martin F."/>
            <person name="Kauserud H."/>
        </authorList>
    </citation>
    <scope>NUCLEOTIDE SEQUENCE</scope>
    <source>
        <strain evidence="1">CBHHK182m</strain>
    </source>
</reference>
<dbReference type="Proteomes" id="UP001215598">
    <property type="component" value="Unassembled WGS sequence"/>
</dbReference>
<accession>A0AAD7NJA0</accession>
<organism evidence="1 2">
    <name type="scientific">Mycena metata</name>
    <dbReference type="NCBI Taxonomy" id="1033252"/>
    <lineage>
        <taxon>Eukaryota</taxon>
        <taxon>Fungi</taxon>
        <taxon>Dikarya</taxon>
        <taxon>Basidiomycota</taxon>
        <taxon>Agaricomycotina</taxon>
        <taxon>Agaricomycetes</taxon>
        <taxon>Agaricomycetidae</taxon>
        <taxon>Agaricales</taxon>
        <taxon>Marasmiineae</taxon>
        <taxon>Mycenaceae</taxon>
        <taxon>Mycena</taxon>
    </lineage>
</organism>
<keyword evidence="2" id="KW-1185">Reference proteome</keyword>
<proteinExistence type="predicted"/>
<protein>
    <submittedName>
        <fullName evidence="1">Uncharacterized protein</fullName>
    </submittedName>
</protein>
<evidence type="ECO:0000313" key="1">
    <source>
        <dbReference type="EMBL" id="KAJ7762551.1"/>
    </source>
</evidence>
<name>A0AAD7NJA0_9AGAR</name>
<dbReference type="EMBL" id="JARKIB010000032">
    <property type="protein sequence ID" value="KAJ7762551.1"/>
    <property type="molecule type" value="Genomic_DNA"/>
</dbReference>
<comment type="caution">
    <text evidence="1">The sequence shown here is derived from an EMBL/GenBank/DDBJ whole genome shotgun (WGS) entry which is preliminary data.</text>
</comment>